<evidence type="ECO:0000256" key="1">
    <source>
        <dbReference type="SAM" id="Phobius"/>
    </source>
</evidence>
<accession>A0A7X2IY97</accession>
<feature type="transmembrane region" description="Helical" evidence="1">
    <location>
        <begin position="6"/>
        <end position="27"/>
    </location>
</feature>
<name>A0A7X2IY97_9BACI</name>
<feature type="transmembrane region" description="Helical" evidence="1">
    <location>
        <begin position="191"/>
        <end position="208"/>
    </location>
</feature>
<reference evidence="2 3" key="1">
    <citation type="submission" date="2019-11" db="EMBL/GenBank/DDBJ databases">
        <title>Bacillus lacus genome.</title>
        <authorList>
            <person name="Allen C.J."/>
            <person name="Newman J.D."/>
        </authorList>
    </citation>
    <scope>NUCLEOTIDE SEQUENCE [LARGE SCALE GENOMIC DNA]</scope>
    <source>
        <strain evidence="2 3">KCTC 33946</strain>
    </source>
</reference>
<feature type="transmembrane region" description="Helical" evidence="1">
    <location>
        <begin position="163"/>
        <end position="185"/>
    </location>
</feature>
<feature type="transmembrane region" description="Helical" evidence="1">
    <location>
        <begin position="220"/>
        <end position="238"/>
    </location>
</feature>
<keyword evidence="1" id="KW-0472">Membrane</keyword>
<keyword evidence="1" id="KW-1133">Transmembrane helix</keyword>
<dbReference type="AlphaFoldDB" id="A0A7X2IY97"/>
<evidence type="ECO:0000313" key="2">
    <source>
        <dbReference type="EMBL" id="MRX72033.1"/>
    </source>
</evidence>
<protein>
    <submittedName>
        <fullName evidence="2">ZIP family metal transporter</fullName>
    </submittedName>
</protein>
<keyword evidence="3" id="KW-1185">Reference proteome</keyword>
<organism evidence="2 3">
    <name type="scientific">Metabacillus lacus</name>
    <dbReference type="NCBI Taxonomy" id="1983721"/>
    <lineage>
        <taxon>Bacteria</taxon>
        <taxon>Bacillati</taxon>
        <taxon>Bacillota</taxon>
        <taxon>Bacilli</taxon>
        <taxon>Bacillales</taxon>
        <taxon>Bacillaceae</taxon>
        <taxon>Metabacillus</taxon>
    </lineage>
</organism>
<comment type="caution">
    <text evidence="2">The sequence shown here is derived from an EMBL/GenBank/DDBJ whole genome shotgun (WGS) entry which is preliminary data.</text>
</comment>
<evidence type="ECO:0000313" key="3">
    <source>
        <dbReference type="Proteomes" id="UP000448867"/>
    </source>
</evidence>
<dbReference type="Proteomes" id="UP000448867">
    <property type="component" value="Unassembled WGS sequence"/>
</dbReference>
<dbReference type="RefSeq" id="WP_343031459.1">
    <property type="nucleotide sequence ID" value="NZ_WKKI01000010.1"/>
</dbReference>
<dbReference type="EMBL" id="WKKI01000010">
    <property type="protein sequence ID" value="MRX72033.1"/>
    <property type="molecule type" value="Genomic_DNA"/>
</dbReference>
<proteinExistence type="predicted"/>
<feature type="transmembrane region" description="Helical" evidence="1">
    <location>
        <begin position="59"/>
        <end position="82"/>
    </location>
</feature>
<gene>
    <name evidence="2" type="ORF">GJU40_07590</name>
</gene>
<keyword evidence="1" id="KW-0812">Transmembrane</keyword>
<feature type="transmembrane region" description="Helical" evidence="1">
    <location>
        <begin position="34"/>
        <end position="53"/>
    </location>
</feature>
<sequence length="241" mass="24623">MAEAAFWGAVAGSSLLAGALLGLYVNIPRRLSGLVMSFGTGVLIGAASFELLVESVAEGGMLAASLGFLSGALLYTSAELVITKKGGHERKRSVTNPVSHSGLSILIGTLIDAVPESLIIGVSLLNHGHISYLVVVAVFISNFPEGLSSSIGLKKDGYSSRKILIMWTGILLLSAVSSLAGYSLLHDSTPIALAFIASFAAGGIIAMVSATMMPEAFEEGGAIVGLVSSLGLLCSLLLTSL</sequence>